<sequence>MDKELEDLRRQLAESKEEFERLRVEEQVRLAEELRRLEAAEAYSKQSQPKSLIDYLRACHNFSLSLQVVTDETLTTKGDTTKPTSRPYPWRINCWEDLSISLSFTSQQVFPSSHQLEYVQKYLDPISSELGLRHHTRDTVENPIRTVTERLQLSGTIMFERNLNLGNTNDNPIEEDVEHMSISGSHTSKAERQKKGKGITLGNSRGVTGAADQFCIYEFAEGRRVPAVLIEYKAPHKLPLAEIIARLSREIRPAEDIINKDGDELEFLSKSLLTTVVTQLEAINFLYIPNDPTTIYDRNRLYRTTITQITTFVLNAFAAKPPRQSWHDTAACLDTWAVGYINILKKIPKTKGFTRSLIRTRAQTRHLASAYYDDVDDQVHSSSDKDNNNKDPPSLTPNKADRAIKFVHVQLANDRGRDTDYKPLFVKGLRGALVKIRLTSHEYTCVTKAIQVDDRQHLLNEAKLPFYYDYGRPLHLHLDRENANHVLTSILHKDPELRNWLWDEERGNIMLVDFERAGVRDWLPLNVLSPNRKMNPQGELTGVGEDDAFDREMRIARNCIARRTR</sequence>
<name>A0A9P7YDZ8_9HELO</name>
<dbReference type="EMBL" id="MU251564">
    <property type="protein sequence ID" value="KAG9232118.1"/>
    <property type="molecule type" value="Genomic_DNA"/>
</dbReference>
<evidence type="ECO:0000313" key="2">
    <source>
        <dbReference type="EMBL" id="KAG9232118.1"/>
    </source>
</evidence>
<dbReference type="Proteomes" id="UP000824998">
    <property type="component" value="Unassembled WGS sequence"/>
</dbReference>
<evidence type="ECO:0000256" key="1">
    <source>
        <dbReference type="SAM" id="MobiDB-lite"/>
    </source>
</evidence>
<comment type="caution">
    <text evidence="2">The sequence shown here is derived from an EMBL/GenBank/DDBJ whole genome shotgun (WGS) entry which is preliminary data.</text>
</comment>
<proteinExistence type="predicted"/>
<feature type="compositionally biased region" description="Basic and acidic residues" evidence="1">
    <location>
        <begin position="377"/>
        <end position="389"/>
    </location>
</feature>
<gene>
    <name evidence="2" type="ORF">BJ875DRAFT_515281</name>
</gene>
<dbReference type="AlphaFoldDB" id="A0A9P7YDZ8"/>
<accession>A0A9P7YDZ8</accession>
<dbReference type="OrthoDB" id="3598149at2759"/>
<keyword evidence="3" id="KW-1185">Reference proteome</keyword>
<feature type="region of interest" description="Disordered" evidence="1">
    <location>
        <begin position="377"/>
        <end position="399"/>
    </location>
</feature>
<evidence type="ECO:0008006" key="4">
    <source>
        <dbReference type="Google" id="ProtNLM"/>
    </source>
</evidence>
<protein>
    <recommendedName>
        <fullName evidence="4">Aminoglycoside phosphotransferase domain-containing protein</fullName>
    </recommendedName>
</protein>
<evidence type="ECO:0000313" key="3">
    <source>
        <dbReference type="Proteomes" id="UP000824998"/>
    </source>
</evidence>
<reference evidence="2" key="1">
    <citation type="journal article" date="2021" name="IMA Fungus">
        <title>Genomic characterization of three marine fungi, including Emericellopsis atlantica sp. nov. with signatures of a generalist lifestyle and marine biomass degradation.</title>
        <authorList>
            <person name="Hagestad O.C."/>
            <person name="Hou L."/>
            <person name="Andersen J.H."/>
            <person name="Hansen E.H."/>
            <person name="Altermark B."/>
            <person name="Li C."/>
            <person name="Kuhnert E."/>
            <person name="Cox R.J."/>
            <person name="Crous P.W."/>
            <person name="Spatafora J.W."/>
            <person name="Lail K."/>
            <person name="Amirebrahimi M."/>
            <person name="Lipzen A."/>
            <person name="Pangilinan J."/>
            <person name="Andreopoulos W."/>
            <person name="Hayes R.D."/>
            <person name="Ng V."/>
            <person name="Grigoriev I.V."/>
            <person name="Jackson S.A."/>
            <person name="Sutton T.D.S."/>
            <person name="Dobson A.D.W."/>
            <person name="Rama T."/>
        </authorList>
    </citation>
    <scope>NUCLEOTIDE SEQUENCE</scope>
    <source>
        <strain evidence="2">TRa018bII</strain>
    </source>
</reference>
<organism evidence="2 3">
    <name type="scientific">Amylocarpus encephaloides</name>
    <dbReference type="NCBI Taxonomy" id="45428"/>
    <lineage>
        <taxon>Eukaryota</taxon>
        <taxon>Fungi</taxon>
        <taxon>Dikarya</taxon>
        <taxon>Ascomycota</taxon>
        <taxon>Pezizomycotina</taxon>
        <taxon>Leotiomycetes</taxon>
        <taxon>Helotiales</taxon>
        <taxon>Helotiales incertae sedis</taxon>
        <taxon>Amylocarpus</taxon>
    </lineage>
</organism>